<dbReference type="InterPro" id="IPR044876">
    <property type="entry name" value="HRDC_dom_sf"/>
</dbReference>
<feature type="domain" description="HRDC" evidence="1">
    <location>
        <begin position="212"/>
        <end position="292"/>
    </location>
</feature>
<keyword evidence="2" id="KW-0269">Exonuclease</keyword>
<reference evidence="2 3" key="1">
    <citation type="submission" date="2014-12" db="EMBL/GenBank/DDBJ databases">
        <title>Genomes of Geoalkalibacter ferrihydriticus and Geoalkalibacter subterraneus, two haloalkaliphilic metal-reducing members of the Geobacteraceae.</title>
        <authorList>
            <person name="Badalamenti J.P."/>
            <person name="Torres C.I."/>
            <person name="Krajmalnik-Brown R."/>
            <person name="Bond D.R."/>
        </authorList>
    </citation>
    <scope>NUCLEOTIDE SEQUENCE [LARGE SCALE GENOMIC DNA]</scope>
    <source>
        <strain evidence="2 3">DSM 17813</strain>
    </source>
</reference>
<dbReference type="Pfam" id="PF01612">
    <property type="entry name" value="DNA_pol_A_exo1"/>
    <property type="match status" value="1"/>
</dbReference>
<protein>
    <submittedName>
        <fullName evidence="2">3'-5' exonuclease</fullName>
    </submittedName>
</protein>
<accession>A0A0C2HXY1</accession>
<evidence type="ECO:0000313" key="3">
    <source>
        <dbReference type="Proteomes" id="UP000035068"/>
    </source>
</evidence>
<dbReference type="SMART" id="SM00341">
    <property type="entry name" value="HRDC"/>
    <property type="match status" value="1"/>
</dbReference>
<sequence>MILMPDTPILTTTDELLTLAEELAGQAAIAVDLEADSMHHYREQVCLLQVSTTARTVLIDPLAVRDLSPLKPVLADPAVRKYFHAADYDIRCLHRDFAIEVRGLFDTMIACQFLGEEKVGLADVLQTYFDVSLDKRFQRADWSKRPLSGEMIRYAAEDTRHLHRLGEWLEGRLAAKGRLDWVAEEFALLEGVRHNENQGPLYLRFKGAGMLKPRQLAVLDALLQFRDAEAQRRDCPAFKVLGNSALLEIARTAPTSLRALVGLAGMPARLVERYGSRLLKVIEAAMELPDAQLPQFPRSERSERNPEAEARLNLLKKWRTAKAGELGMDPGILINNAALEELSRRPPATARALAESALKNWQKDVLGDDIIAVLFAPQ</sequence>
<dbReference type="Gene3D" id="3.30.420.10">
    <property type="entry name" value="Ribonuclease H-like superfamily/Ribonuclease H"/>
    <property type="match status" value="1"/>
</dbReference>
<dbReference type="EMBL" id="JWJD01000001">
    <property type="protein sequence ID" value="KIH77597.1"/>
    <property type="molecule type" value="Genomic_DNA"/>
</dbReference>
<proteinExistence type="predicted"/>
<dbReference type="GO" id="GO:0000166">
    <property type="term" value="F:nucleotide binding"/>
    <property type="evidence" value="ECO:0007669"/>
    <property type="project" value="InterPro"/>
</dbReference>
<dbReference type="PANTHER" id="PTHR47649">
    <property type="entry name" value="RIBONUCLEASE D"/>
    <property type="match status" value="1"/>
</dbReference>
<dbReference type="SUPFAM" id="SSF47819">
    <property type="entry name" value="HRDC-like"/>
    <property type="match status" value="2"/>
</dbReference>
<dbReference type="InterPro" id="IPR002562">
    <property type="entry name" value="3'-5'_exonuclease_dom"/>
</dbReference>
<feature type="domain" description="HRDC" evidence="1">
    <location>
        <begin position="305"/>
        <end position="378"/>
    </location>
</feature>
<dbReference type="Pfam" id="PF00570">
    <property type="entry name" value="HRDC"/>
    <property type="match status" value="2"/>
</dbReference>
<dbReference type="Gene3D" id="1.10.150.80">
    <property type="entry name" value="HRDC domain"/>
    <property type="match status" value="2"/>
</dbReference>
<dbReference type="InterPro" id="IPR010997">
    <property type="entry name" value="HRDC-like_sf"/>
</dbReference>
<dbReference type="GO" id="GO:0003676">
    <property type="term" value="F:nucleic acid binding"/>
    <property type="evidence" value="ECO:0007669"/>
    <property type="project" value="InterPro"/>
</dbReference>
<dbReference type="InterPro" id="IPR002121">
    <property type="entry name" value="HRDC_dom"/>
</dbReference>
<dbReference type="GO" id="GO:0008408">
    <property type="term" value="F:3'-5' exonuclease activity"/>
    <property type="evidence" value="ECO:0007669"/>
    <property type="project" value="InterPro"/>
</dbReference>
<dbReference type="SMART" id="SM00474">
    <property type="entry name" value="35EXOc"/>
    <property type="match status" value="1"/>
</dbReference>
<name>A0A0C2HXY1_9BACT</name>
<dbReference type="InterPro" id="IPR036397">
    <property type="entry name" value="RNaseH_sf"/>
</dbReference>
<comment type="caution">
    <text evidence="2">The sequence shown here is derived from an EMBL/GenBank/DDBJ whole genome shotgun (WGS) entry which is preliminary data.</text>
</comment>
<dbReference type="SUPFAM" id="SSF53098">
    <property type="entry name" value="Ribonuclease H-like"/>
    <property type="match status" value="1"/>
</dbReference>
<dbReference type="Proteomes" id="UP000035068">
    <property type="component" value="Unassembled WGS sequence"/>
</dbReference>
<dbReference type="PROSITE" id="PS50967">
    <property type="entry name" value="HRDC"/>
    <property type="match status" value="2"/>
</dbReference>
<dbReference type="PANTHER" id="PTHR47649:SF1">
    <property type="entry name" value="RIBONUCLEASE D"/>
    <property type="match status" value="1"/>
</dbReference>
<keyword evidence="2" id="KW-0378">Hydrolase</keyword>
<evidence type="ECO:0000259" key="1">
    <source>
        <dbReference type="PROSITE" id="PS50967"/>
    </source>
</evidence>
<evidence type="ECO:0000313" key="2">
    <source>
        <dbReference type="EMBL" id="KIH77597.1"/>
    </source>
</evidence>
<dbReference type="InterPro" id="IPR012337">
    <property type="entry name" value="RNaseH-like_sf"/>
</dbReference>
<dbReference type="InterPro" id="IPR051086">
    <property type="entry name" value="RNase_D-like"/>
</dbReference>
<dbReference type="AlphaFoldDB" id="A0A0C2HXY1"/>
<dbReference type="CDD" id="cd06142">
    <property type="entry name" value="RNaseD_exo"/>
    <property type="match status" value="1"/>
</dbReference>
<dbReference type="GO" id="GO:0006139">
    <property type="term" value="P:nucleobase-containing compound metabolic process"/>
    <property type="evidence" value="ECO:0007669"/>
    <property type="project" value="InterPro"/>
</dbReference>
<keyword evidence="2" id="KW-0540">Nuclease</keyword>
<organism evidence="2 3">
    <name type="scientific">Geoalkalibacter ferrihydriticus DSM 17813</name>
    <dbReference type="NCBI Taxonomy" id="1121915"/>
    <lineage>
        <taxon>Bacteria</taxon>
        <taxon>Pseudomonadati</taxon>
        <taxon>Thermodesulfobacteriota</taxon>
        <taxon>Desulfuromonadia</taxon>
        <taxon>Desulfuromonadales</taxon>
        <taxon>Geoalkalibacteraceae</taxon>
        <taxon>Geoalkalibacter</taxon>
    </lineage>
</organism>
<gene>
    <name evidence="2" type="ORF">GFER_02655</name>
</gene>
<keyword evidence="3" id="KW-1185">Reference proteome</keyword>